<accession>A0A5J5EH44</accession>
<sequence length="438" mass="47240">MPRRADSATTALPAEQNGRSGRKEPDAVVSRELTSVNNTLNAFIGGKQRSWMWNENAMPIPGGGSVPATIRSQDGPIRVRTVPRNRRVTPLSEAIGTNSAAPSASRDPKEGMPPIELGESSHGTALSSRVSIEQTSEASAAQTCEASTDGPEHESLTLPTKNVSGMDTASILPSPAPSKSPPGPEHRELQPQTGRKRSSSSLEAGQIRPPKRVVTAPLASPPAPSPPPNQFPRRRSCATQATGGRAGSIVGDSGVGPRAVYTPIPSPALSPPQPTFLANGTGHQQASYQSPVLIAPQPNQAVRNSNINLLVQRLQTFRGNSVRRDGPMTALENLRVTLLEKAIREDDLIFLLTHQLFCAQTISFDIVRQHAGITEEHKEGLKLLNRFLYDNANISLRGLQFFAEFPWAYGSIEMQHSKITSSLELVRQFLKEGHEVRA</sequence>
<dbReference type="AlphaFoldDB" id="A0A5J5EH44"/>
<dbReference type="EMBL" id="VXIS01000342">
    <property type="protein sequence ID" value="KAA8894403.1"/>
    <property type="molecule type" value="Genomic_DNA"/>
</dbReference>
<feature type="compositionally biased region" description="Polar residues" evidence="1">
    <location>
        <begin position="157"/>
        <end position="167"/>
    </location>
</feature>
<evidence type="ECO:0000256" key="1">
    <source>
        <dbReference type="SAM" id="MobiDB-lite"/>
    </source>
</evidence>
<feature type="compositionally biased region" description="Pro residues" evidence="1">
    <location>
        <begin position="219"/>
        <end position="230"/>
    </location>
</feature>
<protein>
    <submittedName>
        <fullName evidence="2">Uncharacterized protein</fullName>
    </submittedName>
</protein>
<name>A0A5J5EH44_9PEZI</name>
<dbReference type="OrthoDB" id="27975at2759"/>
<evidence type="ECO:0000313" key="3">
    <source>
        <dbReference type="Proteomes" id="UP000326924"/>
    </source>
</evidence>
<proteinExistence type="predicted"/>
<comment type="caution">
    <text evidence="2">The sequence shown here is derived from an EMBL/GenBank/DDBJ whole genome shotgun (WGS) entry which is preliminary data.</text>
</comment>
<feature type="compositionally biased region" description="Pro residues" evidence="1">
    <location>
        <begin position="174"/>
        <end position="183"/>
    </location>
</feature>
<evidence type="ECO:0000313" key="2">
    <source>
        <dbReference type="EMBL" id="KAA8894403.1"/>
    </source>
</evidence>
<gene>
    <name evidence="2" type="ORF">FN846DRAFT_1000486</name>
</gene>
<reference evidence="2 3" key="1">
    <citation type="submission" date="2019-09" db="EMBL/GenBank/DDBJ databases">
        <title>Draft genome of the ectomycorrhizal ascomycete Sphaerosporella brunnea.</title>
        <authorList>
            <consortium name="DOE Joint Genome Institute"/>
            <person name="Benucci G.M."/>
            <person name="Marozzi G."/>
            <person name="Antonielli L."/>
            <person name="Sanchez S."/>
            <person name="Marco P."/>
            <person name="Wang X."/>
            <person name="Falini L.B."/>
            <person name="Barry K."/>
            <person name="Haridas S."/>
            <person name="Lipzen A."/>
            <person name="Labutti K."/>
            <person name="Grigoriev I.V."/>
            <person name="Murat C."/>
            <person name="Martin F."/>
            <person name="Albertini E."/>
            <person name="Donnini D."/>
            <person name="Bonito G."/>
        </authorList>
    </citation>
    <scope>NUCLEOTIDE SEQUENCE [LARGE SCALE GENOMIC DNA]</scope>
    <source>
        <strain evidence="2 3">Sb_GMNB300</strain>
    </source>
</reference>
<keyword evidence="3" id="KW-1185">Reference proteome</keyword>
<feature type="region of interest" description="Disordered" evidence="1">
    <location>
        <begin position="1"/>
        <end position="27"/>
    </location>
</feature>
<feature type="region of interest" description="Disordered" evidence="1">
    <location>
        <begin position="80"/>
        <end position="256"/>
    </location>
</feature>
<feature type="compositionally biased region" description="Polar residues" evidence="1">
    <location>
        <begin position="121"/>
        <end position="146"/>
    </location>
</feature>
<organism evidence="2 3">
    <name type="scientific">Sphaerosporella brunnea</name>
    <dbReference type="NCBI Taxonomy" id="1250544"/>
    <lineage>
        <taxon>Eukaryota</taxon>
        <taxon>Fungi</taxon>
        <taxon>Dikarya</taxon>
        <taxon>Ascomycota</taxon>
        <taxon>Pezizomycotina</taxon>
        <taxon>Pezizomycetes</taxon>
        <taxon>Pezizales</taxon>
        <taxon>Pyronemataceae</taxon>
        <taxon>Sphaerosporella</taxon>
    </lineage>
</organism>
<dbReference type="Proteomes" id="UP000326924">
    <property type="component" value="Unassembled WGS sequence"/>
</dbReference>
<dbReference type="InParanoid" id="A0A5J5EH44"/>